<reference evidence="6 7" key="1">
    <citation type="submission" date="2016-08" db="EMBL/GenBank/DDBJ databases">
        <title>Genome sequencing of Paenibacillus sp. TI45-13ar, isolated from Korean traditional nuruk.</title>
        <authorList>
            <person name="Kim S.-J."/>
        </authorList>
    </citation>
    <scope>NUCLEOTIDE SEQUENCE [LARGE SCALE GENOMIC DNA]</scope>
    <source>
        <strain evidence="6 7">TI45-13ar</strain>
    </source>
</reference>
<dbReference type="InterPro" id="IPR053967">
    <property type="entry name" value="LlgE_F_G-like_D1"/>
</dbReference>
<feature type="domain" description="Flagellar hook protein FlgE/F/G-like D1" evidence="5">
    <location>
        <begin position="97"/>
        <end position="171"/>
    </location>
</feature>
<evidence type="ECO:0000313" key="6">
    <source>
        <dbReference type="EMBL" id="ODP27343.1"/>
    </source>
</evidence>
<evidence type="ECO:0000259" key="5">
    <source>
        <dbReference type="Pfam" id="PF22692"/>
    </source>
</evidence>
<dbReference type="EMBL" id="MDER01000060">
    <property type="protein sequence ID" value="ODP27343.1"/>
    <property type="molecule type" value="Genomic_DNA"/>
</dbReference>
<dbReference type="InterPro" id="IPR010930">
    <property type="entry name" value="Flg_bb/hook_C_dom"/>
</dbReference>
<keyword evidence="6" id="KW-0969">Cilium</keyword>
<keyword evidence="7" id="KW-1185">Reference proteome</keyword>
<evidence type="ECO:0000256" key="1">
    <source>
        <dbReference type="ARBA" id="ARBA00009677"/>
    </source>
</evidence>
<comment type="caution">
    <text evidence="6">The sequence shown here is derived from an EMBL/GenBank/DDBJ whole genome shotgun (WGS) entry which is preliminary data.</text>
</comment>
<dbReference type="NCBIfam" id="TIGR03506">
    <property type="entry name" value="FlgEFG_subfam"/>
    <property type="match status" value="1"/>
</dbReference>
<accession>A0A1E3L118</accession>
<keyword evidence="2" id="KW-0975">Bacterial flagellum</keyword>
<comment type="similarity">
    <text evidence="1 2">Belongs to the flagella basal body rod proteins family.</text>
</comment>
<dbReference type="Pfam" id="PF00460">
    <property type="entry name" value="Flg_bb_rod"/>
    <property type="match status" value="1"/>
</dbReference>
<sequence>MNNSMISAMVAMSGIQQKLGMVSDNIANADTVGYKGKQATFEDVFTAVKQQPGAASALPGRVTGAGYNLGFGARMGDVTMNTAQGEMQTTNNPTDLAIQGDGMFAVSADGKQGWTREGSFHFVPSATDPTKAFMATDQGYLLMGKNARGVSAPLEVPAKTSIQIDDKGVVRSTDGAGKITVLPQSVQVDRIIHPEGLTQMDGNLFMLPTGANLNDVVGTMSATTQIRQGFLEGSNVDLSAEMSELITVQRAYQLAARTLSSSDNMMSITNSIRG</sequence>
<dbReference type="InterPro" id="IPR020013">
    <property type="entry name" value="Flagellar_FlgE/F/G"/>
</dbReference>
<evidence type="ECO:0000259" key="3">
    <source>
        <dbReference type="Pfam" id="PF00460"/>
    </source>
</evidence>
<keyword evidence="6" id="KW-0282">Flagellum</keyword>
<gene>
    <name evidence="6" type="ORF">PTI45_03277</name>
</gene>
<keyword evidence="6" id="KW-0966">Cell projection</keyword>
<dbReference type="Pfam" id="PF06429">
    <property type="entry name" value="Flg_bbr_C"/>
    <property type="match status" value="1"/>
</dbReference>
<dbReference type="GO" id="GO:0071978">
    <property type="term" value="P:bacterial-type flagellum-dependent swarming motility"/>
    <property type="evidence" value="ECO:0007669"/>
    <property type="project" value="TreeGrafter"/>
</dbReference>
<dbReference type="PROSITE" id="PS00588">
    <property type="entry name" value="FLAGELLA_BB_ROD"/>
    <property type="match status" value="1"/>
</dbReference>
<dbReference type="Proteomes" id="UP000094578">
    <property type="component" value="Unassembled WGS sequence"/>
</dbReference>
<protein>
    <submittedName>
        <fullName evidence="6">Flagellar basal-body rod protein FlgG</fullName>
    </submittedName>
</protein>
<evidence type="ECO:0000259" key="4">
    <source>
        <dbReference type="Pfam" id="PF06429"/>
    </source>
</evidence>
<evidence type="ECO:0000313" key="7">
    <source>
        <dbReference type="Proteomes" id="UP000094578"/>
    </source>
</evidence>
<comment type="subcellular location">
    <subcellularLocation>
        <location evidence="2">Bacterial flagellum basal body</location>
    </subcellularLocation>
</comment>
<dbReference type="STRING" id="1886670.PTI45_03277"/>
<dbReference type="RefSeq" id="WP_069328665.1">
    <property type="nucleotide sequence ID" value="NZ_MDER01000060.1"/>
</dbReference>
<dbReference type="PATRIC" id="fig|1886670.3.peg.3331"/>
<dbReference type="PANTHER" id="PTHR30435:SF19">
    <property type="entry name" value="FLAGELLAR BASAL-BODY ROD PROTEIN FLGG"/>
    <property type="match status" value="1"/>
</dbReference>
<evidence type="ECO:0000256" key="2">
    <source>
        <dbReference type="RuleBase" id="RU362116"/>
    </source>
</evidence>
<dbReference type="InterPro" id="IPR001444">
    <property type="entry name" value="Flag_bb_rod_N"/>
</dbReference>
<organism evidence="6 7">
    <name type="scientific">Paenibacillus nuruki</name>
    <dbReference type="NCBI Taxonomy" id="1886670"/>
    <lineage>
        <taxon>Bacteria</taxon>
        <taxon>Bacillati</taxon>
        <taxon>Bacillota</taxon>
        <taxon>Bacilli</taxon>
        <taxon>Bacillales</taxon>
        <taxon>Paenibacillaceae</taxon>
        <taxon>Paenibacillus</taxon>
    </lineage>
</organism>
<feature type="domain" description="Flagellar basal-body/hook protein C-terminal" evidence="4">
    <location>
        <begin position="227"/>
        <end position="271"/>
    </location>
</feature>
<dbReference type="Pfam" id="PF22692">
    <property type="entry name" value="LlgE_F_G_D1"/>
    <property type="match status" value="1"/>
</dbReference>
<feature type="domain" description="Flagellar basal body rod protein N-terminal" evidence="3">
    <location>
        <begin position="8"/>
        <end position="35"/>
    </location>
</feature>
<dbReference type="SUPFAM" id="SSF117143">
    <property type="entry name" value="Flagellar hook protein flgE"/>
    <property type="match status" value="1"/>
</dbReference>
<dbReference type="AlphaFoldDB" id="A0A1E3L118"/>
<proteinExistence type="inferred from homology"/>
<dbReference type="GO" id="GO:0009425">
    <property type="term" value="C:bacterial-type flagellum basal body"/>
    <property type="evidence" value="ECO:0007669"/>
    <property type="project" value="UniProtKB-SubCell"/>
</dbReference>
<dbReference type="InterPro" id="IPR019776">
    <property type="entry name" value="Flagellar_basal_body_rod_CS"/>
</dbReference>
<name>A0A1E3L118_9BACL</name>
<dbReference type="InterPro" id="IPR037925">
    <property type="entry name" value="FlgE/F/G-like"/>
</dbReference>
<dbReference type="PANTHER" id="PTHR30435">
    <property type="entry name" value="FLAGELLAR PROTEIN"/>
    <property type="match status" value="1"/>
</dbReference>